<dbReference type="InterPro" id="IPR036179">
    <property type="entry name" value="Ig-like_dom_sf"/>
</dbReference>
<keyword evidence="4" id="KW-1185">Reference proteome</keyword>
<dbReference type="AlphaFoldDB" id="A0A8S3VM92"/>
<evidence type="ECO:0000313" key="4">
    <source>
        <dbReference type="Proteomes" id="UP000683360"/>
    </source>
</evidence>
<dbReference type="OrthoDB" id="10012075at2759"/>
<accession>A0A8S3VM92</accession>
<reference evidence="3" key="1">
    <citation type="submission" date="2021-03" db="EMBL/GenBank/DDBJ databases">
        <authorList>
            <person name="Bekaert M."/>
        </authorList>
    </citation>
    <scope>NUCLEOTIDE SEQUENCE</scope>
</reference>
<gene>
    <name evidence="3" type="ORF">MEDL_66357</name>
</gene>
<name>A0A8S3VM92_MYTED</name>
<dbReference type="Proteomes" id="UP000683360">
    <property type="component" value="Unassembled WGS sequence"/>
</dbReference>
<feature type="domain" description="Immunoglobulin V-set" evidence="2">
    <location>
        <begin position="181"/>
        <end position="244"/>
    </location>
</feature>
<dbReference type="InterPro" id="IPR013106">
    <property type="entry name" value="Ig_V-set"/>
</dbReference>
<proteinExistence type="predicted"/>
<dbReference type="Pfam" id="PF07686">
    <property type="entry name" value="V-set"/>
    <property type="match status" value="1"/>
</dbReference>
<sequence length="250" mass="29351">MNKEESATWPLVTSSDQSEISSQDEDEKQNYKLLKRTGSNDSVCEINKSKEYKKLKQFRKTSRKKKSRNRCCVGCLCCFKGNTGKAYQNSHVNRQVNNINIHMQLTGKSYQHFTSLWTGKSYQHSQAYRQVNHINTHKLMDSTTIVLRYNYTAITVDWTGPYRGNNRFNSEEKEKDMHSIQRKWNVTKYTSNGHFNPMLPDKKRLKIVGDAMRGQFFLQIQNVSYHDDGLYRCHILSEDSNIFLNHLLFK</sequence>
<dbReference type="EMBL" id="CAJPWZ010003256">
    <property type="protein sequence ID" value="CAG2254863.1"/>
    <property type="molecule type" value="Genomic_DNA"/>
</dbReference>
<organism evidence="3 4">
    <name type="scientific">Mytilus edulis</name>
    <name type="common">Blue mussel</name>
    <dbReference type="NCBI Taxonomy" id="6550"/>
    <lineage>
        <taxon>Eukaryota</taxon>
        <taxon>Metazoa</taxon>
        <taxon>Spiralia</taxon>
        <taxon>Lophotrochozoa</taxon>
        <taxon>Mollusca</taxon>
        <taxon>Bivalvia</taxon>
        <taxon>Autobranchia</taxon>
        <taxon>Pteriomorphia</taxon>
        <taxon>Mytilida</taxon>
        <taxon>Mytiloidea</taxon>
        <taxon>Mytilidae</taxon>
        <taxon>Mytilinae</taxon>
        <taxon>Mytilus</taxon>
    </lineage>
</organism>
<dbReference type="Gene3D" id="2.60.40.10">
    <property type="entry name" value="Immunoglobulins"/>
    <property type="match status" value="1"/>
</dbReference>
<evidence type="ECO:0000256" key="1">
    <source>
        <dbReference type="SAM" id="MobiDB-lite"/>
    </source>
</evidence>
<feature type="region of interest" description="Disordered" evidence="1">
    <location>
        <begin position="1"/>
        <end position="29"/>
    </location>
</feature>
<protein>
    <recommendedName>
        <fullName evidence="2">Immunoglobulin V-set domain-containing protein</fullName>
    </recommendedName>
</protein>
<evidence type="ECO:0000259" key="2">
    <source>
        <dbReference type="Pfam" id="PF07686"/>
    </source>
</evidence>
<comment type="caution">
    <text evidence="3">The sequence shown here is derived from an EMBL/GenBank/DDBJ whole genome shotgun (WGS) entry which is preliminary data.</text>
</comment>
<dbReference type="SUPFAM" id="SSF48726">
    <property type="entry name" value="Immunoglobulin"/>
    <property type="match status" value="1"/>
</dbReference>
<evidence type="ECO:0000313" key="3">
    <source>
        <dbReference type="EMBL" id="CAG2254863.1"/>
    </source>
</evidence>
<dbReference type="InterPro" id="IPR013783">
    <property type="entry name" value="Ig-like_fold"/>
</dbReference>